<dbReference type="RefSeq" id="WP_217842711.1">
    <property type="nucleotide sequence ID" value="NZ_CP077076.1"/>
</dbReference>
<gene>
    <name evidence="1" type="ORF">KSS94_09390</name>
</gene>
<evidence type="ECO:0000313" key="1">
    <source>
        <dbReference type="EMBL" id="QXH53306.1"/>
    </source>
</evidence>
<proteinExistence type="predicted"/>
<keyword evidence="2" id="KW-1185">Reference proteome</keyword>
<name>A0ABX8NC11_9PSED</name>
<organism evidence="1 2">
    <name type="scientific">Pseudomonas fakonensis</name>
    <dbReference type="NCBI Taxonomy" id="2842355"/>
    <lineage>
        <taxon>Bacteria</taxon>
        <taxon>Pseudomonadati</taxon>
        <taxon>Pseudomonadota</taxon>
        <taxon>Gammaproteobacteria</taxon>
        <taxon>Pseudomonadales</taxon>
        <taxon>Pseudomonadaceae</taxon>
        <taxon>Pseudomonas</taxon>
    </lineage>
</organism>
<sequence length="125" mass="13619">MEVVLLAHITLNRIGSASAGGGFRSQRQVRFSAEVKDTDRSALKALVIEIAEANGESTGALESLSYEQGYAGEFVLNIQGPSTFYSTAYAECRIIHALKANGRYFQLQAVDDRDVTPFVSTRQTV</sequence>
<dbReference type="EMBL" id="CP077076">
    <property type="protein sequence ID" value="QXH53306.1"/>
    <property type="molecule type" value="Genomic_DNA"/>
</dbReference>
<dbReference type="Proteomes" id="UP001046350">
    <property type="component" value="Chromosome"/>
</dbReference>
<evidence type="ECO:0000313" key="2">
    <source>
        <dbReference type="Proteomes" id="UP001046350"/>
    </source>
</evidence>
<protein>
    <submittedName>
        <fullName evidence="1">Uncharacterized protein</fullName>
    </submittedName>
</protein>
<accession>A0ABX8NC11</accession>
<reference evidence="1" key="1">
    <citation type="journal article" date="2021" name="Microorganisms">
        <title>The Ever-Expanding Pseudomonas Genus: Description of 43 New Species and Partition of the Pseudomonas putida Group.</title>
        <authorList>
            <person name="Girard L."/>
            <person name="Lood C."/>
            <person name="Hofte M."/>
            <person name="Vandamme P."/>
            <person name="Rokni-Zadeh H."/>
            <person name="van Noort V."/>
            <person name="Lavigne R."/>
            <person name="De Mot R."/>
        </authorList>
    </citation>
    <scope>NUCLEOTIDE SEQUENCE</scope>
    <source>
        <strain evidence="1">COW40</strain>
    </source>
</reference>